<dbReference type="AlphaFoldDB" id="A0A8S1NY36"/>
<dbReference type="OrthoDB" id="303208at2759"/>
<accession>A0A8S1NY36</accession>
<evidence type="ECO:0000313" key="1">
    <source>
        <dbReference type="EMBL" id="CAD8092244.1"/>
    </source>
</evidence>
<evidence type="ECO:0000313" key="2">
    <source>
        <dbReference type="Proteomes" id="UP000692954"/>
    </source>
</evidence>
<reference evidence="1" key="1">
    <citation type="submission" date="2021-01" db="EMBL/GenBank/DDBJ databases">
        <authorList>
            <consortium name="Genoscope - CEA"/>
            <person name="William W."/>
        </authorList>
    </citation>
    <scope>NUCLEOTIDE SEQUENCE</scope>
</reference>
<dbReference type="EMBL" id="CAJJDN010000058">
    <property type="protein sequence ID" value="CAD8092244.1"/>
    <property type="molecule type" value="Genomic_DNA"/>
</dbReference>
<comment type="caution">
    <text evidence="1">The sequence shown here is derived from an EMBL/GenBank/DDBJ whole genome shotgun (WGS) entry which is preliminary data.</text>
</comment>
<gene>
    <name evidence="1" type="ORF">PSON_ATCC_30995.1.T0580305</name>
</gene>
<sequence length="190" mass="23111">MQETKTQKLRGFRDIIIPKKAQKSHSIQKSCQNRFFIIEGIKMLNQTNKFKQQKECESQRLRRNQFFNLFKQQKNSLKIDNGKTINNTYFTRKNYTQQKPSVLNFEFSLDQNVFRNQSIDTNTNRKSQRYKQKRRDSEMTERERFYTVQFTTKSEGKYQTRNHFELNVLKYQKLQNSLQLSSDCKQKYQI</sequence>
<organism evidence="1 2">
    <name type="scientific">Paramecium sonneborni</name>
    <dbReference type="NCBI Taxonomy" id="65129"/>
    <lineage>
        <taxon>Eukaryota</taxon>
        <taxon>Sar</taxon>
        <taxon>Alveolata</taxon>
        <taxon>Ciliophora</taxon>
        <taxon>Intramacronucleata</taxon>
        <taxon>Oligohymenophorea</taxon>
        <taxon>Peniculida</taxon>
        <taxon>Parameciidae</taxon>
        <taxon>Paramecium</taxon>
    </lineage>
</organism>
<dbReference type="Proteomes" id="UP000692954">
    <property type="component" value="Unassembled WGS sequence"/>
</dbReference>
<proteinExistence type="predicted"/>
<name>A0A8S1NY36_9CILI</name>
<keyword evidence="2" id="KW-1185">Reference proteome</keyword>
<protein>
    <submittedName>
        <fullName evidence="1">Uncharacterized protein</fullName>
    </submittedName>
</protein>